<keyword evidence="3" id="KW-1185">Reference proteome</keyword>
<protein>
    <submittedName>
        <fullName evidence="2">Regulatory particle non-ATPase 10</fullName>
    </submittedName>
</protein>
<comment type="caution">
    <text evidence="2">The sequence shown here is derived from an EMBL/GenBank/DDBJ whole genome shotgun (WGS) entry which is preliminary data.</text>
</comment>
<reference evidence="3" key="1">
    <citation type="journal article" date="2019" name="Curr. Biol.">
        <title>Genome Sequence of Striga asiatica Provides Insight into the Evolution of Plant Parasitism.</title>
        <authorList>
            <person name="Yoshida S."/>
            <person name="Kim S."/>
            <person name="Wafula E.K."/>
            <person name="Tanskanen J."/>
            <person name="Kim Y.M."/>
            <person name="Honaas L."/>
            <person name="Yang Z."/>
            <person name="Spallek T."/>
            <person name="Conn C.E."/>
            <person name="Ichihashi Y."/>
            <person name="Cheong K."/>
            <person name="Cui S."/>
            <person name="Der J.P."/>
            <person name="Gundlach H."/>
            <person name="Jiao Y."/>
            <person name="Hori C."/>
            <person name="Ishida J.K."/>
            <person name="Kasahara H."/>
            <person name="Kiba T."/>
            <person name="Kim M.S."/>
            <person name="Koo N."/>
            <person name="Laohavisit A."/>
            <person name="Lee Y.H."/>
            <person name="Lumba S."/>
            <person name="McCourt P."/>
            <person name="Mortimer J.C."/>
            <person name="Mutuku J.M."/>
            <person name="Nomura T."/>
            <person name="Sasaki-Sekimoto Y."/>
            <person name="Seto Y."/>
            <person name="Wang Y."/>
            <person name="Wakatake T."/>
            <person name="Sakakibara H."/>
            <person name="Demura T."/>
            <person name="Yamaguchi S."/>
            <person name="Yoneyama K."/>
            <person name="Manabe R.I."/>
            <person name="Nelson D.C."/>
            <person name="Schulman A.H."/>
            <person name="Timko M.P."/>
            <person name="dePamphilis C.W."/>
            <person name="Choi D."/>
            <person name="Shirasu K."/>
        </authorList>
    </citation>
    <scope>NUCLEOTIDE SEQUENCE [LARGE SCALE GENOMIC DNA]</scope>
    <source>
        <strain evidence="3">cv. UVA1</strain>
    </source>
</reference>
<feature type="region of interest" description="Disordered" evidence="1">
    <location>
        <begin position="166"/>
        <end position="217"/>
    </location>
</feature>
<gene>
    <name evidence="2" type="ORF">STAS_22889</name>
</gene>
<feature type="compositionally biased region" description="Acidic residues" evidence="1">
    <location>
        <begin position="203"/>
        <end position="217"/>
    </location>
</feature>
<evidence type="ECO:0000313" key="3">
    <source>
        <dbReference type="Proteomes" id="UP000325081"/>
    </source>
</evidence>
<sequence length="217" mass="22063">MYNFSSLQYSAPLCNFVRHSSFTFNHSSSSSSHTDAATLCELVLDRVADDDPRAFGVSEGYIGGAGDVDVVSAGDEGADPPLDAAVDFDGEADGAGGLVLGEGDAVVGCDGDVVGVDEGGPDVEILVALVHGGDGGGVSDLLVVVVRADGEAVVVDPDAGVRVVRGDGDLECGGDDVRGGDVEDEDGGVLEDESGFSGLEDGPHDEDDKEEQEEEDD</sequence>
<feature type="compositionally biased region" description="Acidic residues" evidence="1">
    <location>
        <begin position="182"/>
        <end position="194"/>
    </location>
</feature>
<organism evidence="2 3">
    <name type="scientific">Striga asiatica</name>
    <name type="common">Asiatic witchweed</name>
    <name type="synonym">Buchnera asiatica</name>
    <dbReference type="NCBI Taxonomy" id="4170"/>
    <lineage>
        <taxon>Eukaryota</taxon>
        <taxon>Viridiplantae</taxon>
        <taxon>Streptophyta</taxon>
        <taxon>Embryophyta</taxon>
        <taxon>Tracheophyta</taxon>
        <taxon>Spermatophyta</taxon>
        <taxon>Magnoliopsida</taxon>
        <taxon>eudicotyledons</taxon>
        <taxon>Gunneridae</taxon>
        <taxon>Pentapetalae</taxon>
        <taxon>asterids</taxon>
        <taxon>lamiids</taxon>
        <taxon>Lamiales</taxon>
        <taxon>Orobanchaceae</taxon>
        <taxon>Buchnereae</taxon>
        <taxon>Striga</taxon>
    </lineage>
</organism>
<accession>A0A5A7QLV4</accession>
<dbReference type="AlphaFoldDB" id="A0A5A7QLV4"/>
<name>A0A5A7QLV4_STRAF</name>
<dbReference type="EMBL" id="BKCP01007404">
    <property type="protein sequence ID" value="GER45898.1"/>
    <property type="molecule type" value="Genomic_DNA"/>
</dbReference>
<dbReference type="Proteomes" id="UP000325081">
    <property type="component" value="Unassembled WGS sequence"/>
</dbReference>
<proteinExistence type="predicted"/>
<evidence type="ECO:0000313" key="2">
    <source>
        <dbReference type="EMBL" id="GER45898.1"/>
    </source>
</evidence>
<evidence type="ECO:0000256" key="1">
    <source>
        <dbReference type="SAM" id="MobiDB-lite"/>
    </source>
</evidence>